<name>A0A1F4VCK3_UNCKA</name>
<dbReference type="AlphaFoldDB" id="A0A1F4VCK3"/>
<comment type="function">
    <text evidence="7">Allows the formation of correctly charged Gln-tRNA(Gln) through the transamidation of misacylated Glu-tRNA(Gln) in organisms which lack glutaminyl-tRNA synthetase. The reaction takes place in the presence of glutamine and ATP through an activated gamma-phospho-Glu-tRNA(Gln).</text>
</comment>
<dbReference type="GO" id="GO:0006412">
    <property type="term" value="P:translation"/>
    <property type="evidence" value="ECO:0007669"/>
    <property type="project" value="UniProtKB-UniRule"/>
</dbReference>
<sequence>MKKLNELSIKESLEGLKELKFTPQDLVFACLDEIKTKDEDLRAFVTLVREEALKSAARADDLIRELGGEAFARFPLLGVPYALKDNFCTENVLTTASSNIIRNFSPPYESTVSKKLKEAGAILLGKTNLDAFAHGSSTEASDFFTTKNPYDITRLPGGSSGGSAAAVASNMCIFAVGSETAGSIRQPAAWCGVVGLKPTYGRVSRYGVISMASSTDSPGPLTKTVWDAAFILNIISGKDEFDATSTDIDVSDFTRSVGRTETKLKIGIAKSYFVKGMDEGVKSKVLEAVGVLKKEGYSVKEVDLLDPKYSVAVYTIIQRSEVSSNLARFDGIRYGFDRSSFGFEAKKRIMLGTYTLSAGYYDQFYAKAQKVRTLIIEDFKRAFSEVDVIVGPISPCTALKEGATKDNAMFGEIQDMLLEPSSMAGITGISVPCGFSNGLPVGFGIMADKFNEEKVLNLAASYEASRGEL</sequence>
<dbReference type="EMBL" id="MEVI01000003">
    <property type="protein sequence ID" value="OGC54894.1"/>
    <property type="molecule type" value="Genomic_DNA"/>
</dbReference>
<evidence type="ECO:0000313" key="10">
    <source>
        <dbReference type="Proteomes" id="UP000176504"/>
    </source>
</evidence>
<evidence type="ECO:0000256" key="6">
    <source>
        <dbReference type="ARBA" id="ARBA00047407"/>
    </source>
</evidence>
<dbReference type="GO" id="GO:0005524">
    <property type="term" value="F:ATP binding"/>
    <property type="evidence" value="ECO:0007669"/>
    <property type="project" value="UniProtKB-KW"/>
</dbReference>
<dbReference type="InterPro" id="IPR000120">
    <property type="entry name" value="Amidase"/>
</dbReference>
<keyword evidence="5 7" id="KW-0648">Protein biosynthesis</keyword>
<dbReference type="PROSITE" id="PS00571">
    <property type="entry name" value="AMIDASES"/>
    <property type="match status" value="1"/>
</dbReference>
<feature type="active site" description="Charge relay system" evidence="7">
    <location>
        <position position="84"/>
    </location>
</feature>
<evidence type="ECO:0000256" key="1">
    <source>
        <dbReference type="ARBA" id="ARBA00008069"/>
    </source>
</evidence>
<dbReference type="InterPro" id="IPR023631">
    <property type="entry name" value="Amidase_dom"/>
</dbReference>
<reference evidence="9 10" key="1">
    <citation type="journal article" date="2016" name="Nat. Commun.">
        <title>Thousands of microbial genomes shed light on interconnected biogeochemical processes in an aquifer system.</title>
        <authorList>
            <person name="Anantharaman K."/>
            <person name="Brown C.T."/>
            <person name="Hug L.A."/>
            <person name="Sharon I."/>
            <person name="Castelle C.J."/>
            <person name="Probst A.J."/>
            <person name="Thomas B.C."/>
            <person name="Singh A."/>
            <person name="Wilkins M.J."/>
            <person name="Karaoz U."/>
            <person name="Brodie E.L."/>
            <person name="Williams K.H."/>
            <person name="Hubbard S.S."/>
            <person name="Banfield J.F."/>
        </authorList>
    </citation>
    <scope>NUCLEOTIDE SEQUENCE [LARGE SCALE GENOMIC DNA]</scope>
</reference>
<evidence type="ECO:0000256" key="5">
    <source>
        <dbReference type="ARBA" id="ARBA00022917"/>
    </source>
</evidence>
<feature type="active site" description="Acyl-ester intermediate" evidence="7">
    <location>
        <position position="183"/>
    </location>
</feature>
<evidence type="ECO:0000256" key="2">
    <source>
        <dbReference type="ARBA" id="ARBA00022598"/>
    </source>
</evidence>
<feature type="domain" description="Amidase" evidence="8">
    <location>
        <begin position="25"/>
        <end position="456"/>
    </location>
</feature>
<comment type="caution">
    <text evidence="9">The sequence shown here is derived from an EMBL/GenBank/DDBJ whole genome shotgun (WGS) entry which is preliminary data.</text>
</comment>
<accession>A0A1F4VCK3</accession>
<dbReference type="Gene3D" id="3.90.1300.10">
    <property type="entry name" value="Amidase signature (AS) domain"/>
    <property type="match status" value="1"/>
</dbReference>
<comment type="similarity">
    <text evidence="1 7">Belongs to the amidase family. GatA subfamily.</text>
</comment>
<proteinExistence type="inferred from homology"/>
<dbReference type="InterPro" id="IPR036928">
    <property type="entry name" value="AS_sf"/>
</dbReference>
<keyword evidence="3 7" id="KW-0547">Nucleotide-binding</keyword>
<dbReference type="PANTHER" id="PTHR11895:SF151">
    <property type="entry name" value="GLUTAMYL-TRNA(GLN) AMIDOTRANSFERASE SUBUNIT A"/>
    <property type="match status" value="1"/>
</dbReference>
<evidence type="ECO:0000256" key="3">
    <source>
        <dbReference type="ARBA" id="ARBA00022741"/>
    </source>
</evidence>
<dbReference type="GO" id="GO:0030956">
    <property type="term" value="C:glutamyl-tRNA(Gln) amidotransferase complex"/>
    <property type="evidence" value="ECO:0007669"/>
    <property type="project" value="InterPro"/>
</dbReference>
<gene>
    <name evidence="7" type="primary">gatA</name>
    <name evidence="9" type="ORF">A3A78_02830</name>
</gene>
<keyword evidence="4 7" id="KW-0067">ATP-binding</keyword>
<dbReference type="SUPFAM" id="SSF75304">
    <property type="entry name" value="Amidase signature (AS) enzymes"/>
    <property type="match status" value="1"/>
</dbReference>
<dbReference type="EC" id="6.3.5.7" evidence="7"/>
<evidence type="ECO:0000259" key="8">
    <source>
        <dbReference type="Pfam" id="PF01425"/>
    </source>
</evidence>
<dbReference type="GO" id="GO:0050567">
    <property type="term" value="F:glutaminyl-tRNA synthase (glutamine-hydrolyzing) activity"/>
    <property type="evidence" value="ECO:0007669"/>
    <property type="project" value="UniProtKB-UniRule"/>
</dbReference>
<dbReference type="PANTHER" id="PTHR11895">
    <property type="entry name" value="TRANSAMIDASE"/>
    <property type="match status" value="1"/>
</dbReference>
<evidence type="ECO:0000256" key="4">
    <source>
        <dbReference type="ARBA" id="ARBA00022840"/>
    </source>
</evidence>
<dbReference type="InterPro" id="IPR020556">
    <property type="entry name" value="Amidase_CS"/>
</dbReference>
<dbReference type="HAMAP" id="MF_00120">
    <property type="entry name" value="GatA"/>
    <property type="match status" value="1"/>
</dbReference>
<dbReference type="InterPro" id="IPR004412">
    <property type="entry name" value="GatA"/>
</dbReference>
<dbReference type="Proteomes" id="UP000176504">
    <property type="component" value="Unassembled WGS sequence"/>
</dbReference>
<dbReference type="NCBIfam" id="TIGR00132">
    <property type="entry name" value="gatA"/>
    <property type="match status" value="1"/>
</dbReference>
<keyword evidence="2 7" id="KW-0436">Ligase</keyword>
<evidence type="ECO:0000256" key="7">
    <source>
        <dbReference type="HAMAP-Rule" id="MF_00120"/>
    </source>
</evidence>
<comment type="catalytic activity">
    <reaction evidence="6 7">
        <text>L-glutamyl-tRNA(Gln) + L-glutamine + ATP + H2O = L-glutaminyl-tRNA(Gln) + L-glutamate + ADP + phosphate + H(+)</text>
        <dbReference type="Rhea" id="RHEA:17521"/>
        <dbReference type="Rhea" id="RHEA-COMP:9681"/>
        <dbReference type="Rhea" id="RHEA-COMP:9684"/>
        <dbReference type="ChEBI" id="CHEBI:15377"/>
        <dbReference type="ChEBI" id="CHEBI:15378"/>
        <dbReference type="ChEBI" id="CHEBI:29985"/>
        <dbReference type="ChEBI" id="CHEBI:30616"/>
        <dbReference type="ChEBI" id="CHEBI:43474"/>
        <dbReference type="ChEBI" id="CHEBI:58359"/>
        <dbReference type="ChEBI" id="CHEBI:78520"/>
        <dbReference type="ChEBI" id="CHEBI:78521"/>
        <dbReference type="ChEBI" id="CHEBI:456216"/>
        <dbReference type="EC" id="6.3.5.7"/>
    </reaction>
</comment>
<evidence type="ECO:0000313" key="9">
    <source>
        <dbReference type="EMBL" id="OGC54894.1"/>
    </source>
</evidence>
<organism evidence="9 10">
    <name type="scientific">candidate division WWE3 bacterium RIFCSPLOWO2_01_FULL_41_18</name>
    <dbReference type="NCBI Taxonomy" id="1802625"/>
    <lineage>
        <taxon>Bacteria</taxon>
        <taxon>Katanobacteria</taxon>
    </lineage>
</organism>
<comment type="subunit">
    <text evidence="7">Heterotrimer of A, B and C subunits.</text>
</comment>
<protein>
    <recommendedName>
        <fullName evidence="7">Glutamyl-tRNA(Gln) amidotransferase subunit A</fullName>
        <shortName evidence="7">Glu-ADT subunit A</shortName>
        <ecNumber evidence="7">6.3.5.7</ecNumber>
    </recommendedName>
</protein>
<dbReference type="Pfam" id="PF01425">
    <property type="entry name" value="Amidase"/>
    <property type="match status" value="1"/>
</dbReference>
<feature type="active site" description="Charge relay system" evidence="7">
    <location>
        <position position="159"/>
    </location>
</feature>